<reference evidence="3" key="1">
    <citation type="submission" date="2023-07" db="EMBL/GenBank/DDBJ databases">
        <title>30 novel species of actinomycetes from the DSMZ collection.</title>
        <authorList>
            <person name="Nouioui I."/>
        </authorList>
    </citation>
    <scope>NUCLEOTIDE SEQUENCE [LARGE SCALE GENOMIC DNA]</scope>
    <source>
        <strain evidence="3">DSM 44917</strain>
    </source>
</reference>
<dbReference type="SUPFAM" id="SSF47473">
    <property type="entry name" value="EF-hand"/>
    <property type="match status" value="1"/>
</dbReference>
<dbReference type="EMBL" id="JAVREN010000053">
    <property type="protein sequence ID" value="MDT0310041.1"/>
    <property type="molecule type" value="Genomic_DNA"/>
</dbReference>
<dbReference type="Proteomes" id="UP001183388">
    <property type="component" value="Unassembled WGS sequence"/>
</dbReference>
<accession>A0ABU2LEN8</accession>
<keyword evidence="3" id="KW-1185">Reference proteome</keyword>
<dbReference type="Pfam" id="PF13202">
    <property type="entry name" value="EF-hand_5"/>
    <property type="match status" value="1"/>
</dbReference>
<dbReference type="SMART" id="SM00054">
    <property type="entry name" value="EFh"/>
    <property type="match status" value="3"/>
</dbReference>
<dbReference type="PROSITE" id="PS50222">
    <property type="entry name" value="EF_HAND_2"/>
    <property type="match status" value="1"/>
</dbReference>
<dbReference type="InterPro" id="IPR002048">
    <property type="entry name" value="EF_hand_dom"/>
</dbReference>
<sequence>VYEAFDAWWRQLSATMDTDRDGTVGRAEFVAATIAAVDRDPGYLEHGLHLAVRAMFRAADADGSGHLCADEYRALFGGSRVHPAELNHGFRELDADGDGRITEEEFVRAFTDYFTARAETAAGTRMFGRP</sequence>
<evidence type="ECO:0000259" key="1">
    <source>
        <dbReference type="PROSITE" id="PS50222"/>
    </source>
</evidence>
<organism evidence="2 3">
    <name type="scientific">Streptomyces boetiae</name>
    <dbReference type="NCBI Taxonomy" id="3075541"/>
    <lineage>
        <taxon>Bacteria</taxon>
        <taxon>Bacillati</taxon>
        <taxon>Actinomycetota</taxon>
        <taxon>Actinomycetes</taxon>
        <taxon>Kitasatosporales</taxon>
        <taxon>Streptomycetaceae</taxon>
        <taxon>Streptomyces</taxon>
    </lineage>
</organism>
<protein>
    <submittedName>
        <fullName evidence="2">EF-hand domain-containing protein</fullName>
    </submittedName>
</protein>
<dbReference type="Gene3D" id="1.10.238.10">
    <property type="entry name" value="EF-hand"/>
    <property type="match status" value="1"/>
</dbReference>
<dbReference type="Pfam" id="PF13499">
    <property type="entry name" value="EF-hand_7"/>
    <property type="match status" value="1"/>
</dbReference>
<feature type="non-terminal residue" evidence="2">
    <location>
        <position position="1"/>
    </location>
</feature>
<dbReference type="RefSeq" id="WP_311633014.1">
    <property type="nucleotide sequence ID" value="NZ_JAVREN010000053.1"/>
</dbReference>
<dbReference type="PROSITE" id="PS00018">
    <property type="entry name" value="EF_HAND_1"/>
    <property type="match status" value="2"/>
</dbReference>
<evidence type="ECO:0000313" key="3">
    <source>
        <dbReference type="Proteomes" id="UP001183388"/>
    </source>
</evidence>
<gene>
    <name evidence="2" type="ORF">RM780_24250</name>
</gene>
<feature type="domain" description="EF-hand" evidence="1">
    <location>
        <begin position="81"/>
        <end position="116"/>
    </location>
</feature>
<comment type="caution">
    <text evidence="2">The sequence shown here is derived from an EMBL/GenBank/DDBJ whole genome shotgun (WGS) entry which is preliminary data.</text>
</comment>
<evidence type="ECO:0000313" key="2">
    <source>
        <dbReference type="EMBL" id="MDT0310041.1"/>
    </source>
</evidence>
<dbReference type="CDD" id="cd00051">
    <property type="entry name" value="EFh"/>
    <property type="match status" value="1"/>
</dbReference>
<dbReference type="InterPro" id="IPR018247">
    <property type="entry name" value="EF_Hand_1_Ca_BS"/>
</dbReference>
<proteinExistence type="predicted"/>
<dbReference type="InterPro" id="IPR011992">
    <property type="entry name" value="EF-hand-dom_pair"/>
</dbReference>
<name>A0ABU2LEN8_9ACTN</name>